<dbReference type="PANTHER" id="PTHR10057">
    <property type="entry name" value="PERIPHERAL-TYPE BENZODIAZEPINE RECEPTOR"/>
    <property type="match status" value="1"/>
</dbReference>
<dbReference type="PANTHER" id="PTHR10057:SF0">
    <property type="entry name" value="TRANSLOCATOR PROTEIN"/>
    <property type="match status" value="1"/>
</dbReference>
<dbReference type="RefSeq" id="WP_047812678.1">
    <property type="nucleotide sequence ID" value="NZ_LECT01000006.1"/>
</dbReference>
<dbReference type="CDD" id="cd15904">
    <property type="entry name" value="TSPO_MBR"/>
    <property type="match status" value="1"/>
</dbReference>
<dbReference type="PIRSF" id="PIRSF005859">
    <property type="entry name" value="PBR"/>
    <property type="match status" value="1"/>
</dbReference>
<evidence type="ECO:0000256" key="2">
    <source>
        <dbReference type="ARBA" id="ARBA00007524"/>
    </source>
</evidence>
<dbReference type="EMBL" id="LECT01000006">
    <property type="protein sequence ID" value="KLU07600.1"/>
    <property type="molecule type" value="Genomic_DNA"/>
</dbReference>
<keyword evidence="3 6" id="KW-0812">Transmembrane</keyword>
<keyword evidence="4 6" id="KW-1133">Transmembrane helix</keyword>
<evidence type="ECO:0000313" key="7">
    <source>
        <dbReference type="EMBL" id="KLU07600.1"/>
    </source>
</evidence>
<evidence type="ECO:0000256" key="3">
    <source>
        <dbReference type="ARBA" id="ARBA00022692"/>
    </source>
</evidence>
<reference evidence="7" key="1">
    <citation type="submission" date="2015-05" db="EMBL/GenBank/DDBJ databases">
        <title>Permanent draft genome of Rhodopirellula islandicus K833.</title>
        <authorList>
            <person name="Kizina J."/>
            <person name="Richter M."/>
            <person name="Glockner F.O."/>
            <person name="Harder J."/>
        </authorList>
    </citation>
    <scope>NUCLEOTIDE SEQUENCE [LARGE SCALE GENOMIC DNA]</scope>
    <source>
        <strain evidence="7">K833</strain>
    </source>
</reference>
<feature type="transmembrane region" description="Helical" evidence="6">
    <location>
        <begin position="20"/>
        <end position="42"/>
    </location>
</feature>
<proteinExistence type="inferred from homology"/>
<evidence type="ECO:0000256" key="6">
    <source>
        <dbReference type="SAM" id="Phobius"/>
    </source>
</evidence>
<dbReference type="Gene3D" id="1.20.1260.100">
    <property type="entry name" value="TspO/MBR protein"/>
    <property type="match status" value="1"/>
</dbReference>
<dbReference type="OrthoDB" id="9795496at2"/>
<dbReference type="GO" id="GO:0016020">
    <property type="term" value="C:membrane"/>
    <property type="evidence" value="ECO:0007669"/>
    <property type="project" value="UniProtKB-SubCell"/>
</dbReference>
<keyword evidence="8" id="KW-1185">Reference proteome</keyword>
<dbReference type="FunFam" id="1.20.1260.100:FF:000001">
    <property type="entry name" value="translocator protein 2"/>
    <property type="match status" value="1"/>
</dbReference>
<gene>
    <name evidence="7" type="ORF">RISK_000678</name>
</gene>
<dbReference type="Pfam" id="PF03073">
    <property type="entry name" value="TspO_MBR"/>
    <property type="match status" value="1"/>
</dbReference>
<comment type="similarity">
    <text evidence="2">Belongs to the TspO/BZRP family.</text>
</comment>
<evidence type="ECO:0000313" key="8">
    <source>
        <dbReference type="Proteomes" id="UP000036367"/>
    </source>
</evidence>
<dbReference type="AlphaFoldDB" id="A0A0J1BM86"/>
<protein>
    <submittedName>
        <fullName evidence="7">TspO/MBR family protein</fullName>
    </submittedName>
</protein>
<dbReference type="PATRIC" id="fig|595434.4.peg.657"/>
<keyword evidence="5 6" id="KW-0472">Membrane</keyword>
<comment type="subcellular location">
    <subcellularLocation>
        <location evidence="1">Membrane</location>
        <topology evidence="1">Multi-pass membrane protein</topology>
    </subcellularLocation>
</comment>
<feature type="transmembrane region" description="Helical" evidence="6">
    <location>
        <begin position="79"/>
        <end position="98"/>
    </location>
</feature>
<dbReference type="STRING" id="595434.RISK_000678"/>
<feature type="transmembrane region" description="Helical" evidence="6">
    <location>
        <begin position="49"/>
        <end position="67"/>
    </location>
</feature>
<dbReference type="Proteomes" id="UP000036367">
    <property type="component" value="Unassembled WGS sequence"/>
</dbReference>
<feature type="transmembrane region" description="Helical" evidence="6">
    <location>
        <begin position="110"/>
        <end position="128"/>
    </location>
</feature>
<dbReference type="InterPro" id="IPR038330">
    <property type="entry name" value="TspO/MBR-related_sf"/>
</dbReference>
<comment type="caution">
    <text evidence="7">The sequence shown here is derived from an EMBL/GenBank/DDBJ whole genome shotgun (WGS) entry which is preliminary data.</text>
</comment>
<dbReference type="InterPro" id="IPR004307">
    <property type="entry name" value="TspO_MBR"/>
</dbReference>
<organism evidence="7 8">
    <name type="scientific">Rhodopirellula islandica</name>
    <dbReference type="NCBI Taxonomy" id="595434"/>
    <lineage>
        <taxon>Bacteria</taxon>
        <taxon>Pseudomonadati</taxon>
        <taxon>Planctomycetota</taxon>
        <taxon>Planctomycetia</taxon>
        <taxon>Pirellulales</taxon>
        <taxon>Pirellulaceae</taxon>
        <taxon>Rhodopirellula</taxon>
    </lineage>
</organism>
<sequence length="131" mass="15230">MSWRDWYDALDKPAWTPEPSTIGTIWQILYPIILLTFGYVFYRVARKQIPWPVAIPFAINLIANIAFTPIQFGLRNLPLAAIDIAIVWITIVWAMKAIWPHHRWIAVAQIPYLIWVTIATVLQFTITWNNG</sequence>
<evidence type="ECO:0000256" key="5">
    <source>
        <dbReference type="ARBA" id="ARBA00023136"/>
    </source>
</evidence>
<evidence type="ECO:0000256" key="1">
    <source>
        <dbReference type="ARBA" id="ARBA00004141"/>
    </source>
</evidence>
<name>A0A0J1BM86_RHOIS</name>
<accession>A0A0J1BM86</accession>
<evidence type="ECO:0000256" key="4">
    <source>
        <dbReference type="ARBA" id="ARBA00022989"/>
    </source>
</evidence>
<dbReference type="GO" id="GO:0033013">
    <property type="term" value="P:tetrapyrrole metabolic process"/>
    <property type="evidence" value="ECO:0007669"/>
    <property type="project" value="UniProtKB-ARBA"/>
</dbReference>